<evidence type="ECO:0000259" key="5">
    <source>
        <dbReference type="Pfam" id="PF04198"/>
    </source>
</evidence>
<dbReference type="InterPro" id="IPR007324">
    <property type="entry name" value="Sugar-bd_dom_put"/>
</dbReference>
<dbReference type="EMBL" id="ACKV01000019">
    <property type="protein sequence ID" value="EEJ42909.1"/>
    <property type="molecule type" value="Genomic_DNA"/>
</dbReference>
<dbReference type="Gene3D" id="1.10.10.60">
    <property type="entry name" value="Homeodomain-like"/>
    <property type="match status" value="1"/>
</dbReference>
<evidence type="ECO:0000256" key="2">
    <source>
        <dbReference type="ARBA" id="ARBA00023015"/>
    </source>
</evidence>
<dbReference type="GO" id="GO:0003677">
    <property type="term" value="F:DNA binding"/>
    <property type="evidence" value="ECO:0007669"/>
    <property type="project" value="UniProtKB-KW"/>
</dbReference>
<evidence type="ECO:0000313" key="6">
    <source>
        <dbReference type="EMBL" id="EEJ42909.1"/>
    </source>
</evidence>
<protein>
    <submittedName>
        <fullName evidence="6">Putative sugar-binding domain protein</fullName>
    </submittedName>
</protein>
<sequence length="317" mass="35882">MEAFVMLERTILSQIAEDYYLNKLPFGDISKKYNISRYLVNKYLNEAVKVGIVKIEITENSNRNPQIEHILRDKFKDINFYVVQDDINNITTYEHLANFAATYVDEVLQDNNKIVGLTWGETIYTMIDSLKNRPLERVKFTQFLGENMKYNSTAGSMRMVERAAKKVSGEFLTLPAPLYILNDSVRNGLYSEPSLQNTIAVADNMDALITGVGTILSLDSIPIWKQNLNAIFSTVNTQEIAGLIYGRPYDINGRFLNLEADKVLGLSIDQILKVPKRICLVRGKSKYKPVIGAIKGKLITDVIMTEGMAYKILNETS</sequence>
<organism evidence="6 7">
    <name type="scientific">Leuconostoc mesenteroides subsp. cremoris ATCC 19254</name>
    <dbReference type="NCBI Taxonomy" id="586220"/>
    <lineage>
        <taxon>Bacteria</taxon>
        <taxon>Bacillati</taxon>
        <taxon>Bacillota</taxon>
        <taxon>Bacilli</taxon>
        <taxon>Lactobacillales</taxon>
        <taxon>Lactobacillaceae</taxon>
        <taxon>Leuconostoc</taxon>
    </lineage>
</organism>
<reference evidence="6 7" key="1">
    <citation type="submission" date="2009-04" db="EMBL/GenBank/DDBJ databases">
        <authorList>
            <person name="Qin X."/>
            <person name="Bachman B."/>
            <person name="Battles P."/>
            <person name="Bell A."/>
            <person name="Bess C."/>
            <person name="Bickham C."/>
            <person name="Chaboub L."/>
            <person name="Chen D."/>
            <person name="Coyle M."/>
            <person name="Deiros D.R."/>
            <person name="Dinh H."/>
            <person name="Forbes L."/>
            <person name="Fowler G."/>
            <person name="Francisco L."/>
            <person name="Fu Q."/>
            <person name="Gubbala S."/>
            <person name="Hale W."/>
            <person name="Han Y."/>
            <person name="Hemphill L."/>
            <person name="Highlander S.K."/>
            <person name="Hirani K."/>
            <person name="Hogues M."/>
            <person name="Jackson L."/>
            <person name="Jakkamsetti A."/>
            <person name="Javaid M."/>
            <person name="Jiang H."/>
            <person name="Korchina V."/>
            <person name="Kovar C."/>
            <person name="Lara F."/>
            <person name="Lee S."/>
            <person name="Mata R."/>
            <person name="Mathew T."/>
            <person name="Moen C."/>
            <person name="Morales K."/>
            <person name="Munidasa M."/>
            <person name="Nazareth L."/>
            <person name="Ngo R."/>
            <person name="Nguyen L."/>
            <person name="Okwuonu G."/>
            <person name="Ongeri F."/>
            <person name="Patil S."/>
            <person name="Petrosino J."/>
            <person name="Pham C."/>
            <person name="Pham P."/>
            <person name="Pu L.-L."/>
            <person name="Puazo M."/>
            <person name="Raj R."/>
            <person name="Reid J."/>
            <person name="Rouhana J."/>
            <person name="Saada N."/>
            <person name="Shang Y."/>
            <person name="Simmons D."/>
            <person name="Thornton R."/>
            <person name="Warren J."/>
            <person name="Weissenberger G."/>
            <person name="Zhang J."/>
            <person name="Zhang L."/>
            <person name="Zhou C."/>
            <person name="Zhu D."/>
            <person name="Muzny D."/>
            <person name="Worley K."/>
            <person name="Gibbs R."/>
        </authorList>
    </citation>
    <scope>NUCLEOTIDE SEQUENCE [LARGE SCALE GENOMIC DNA]</scope>
    <source>
        <strain evidence="6 7">ATCC 19254</strain>
    </source>
</reference>
<comment type="caution">
    <text evidence="6">The sequence shown here is derived from an EMBL/GenBank/DDBJ whole genome shotgun (WGS) entry which is preliminary data.</text>
</comment>
<accession>C2KIM1</accession>
<evidence type="ECO:0000256" key="1">
    <source>
        <dbReference type="ARBA" id="ARBA00010466"/>
    </source>
</evidence>
<dbReference type="Gene3D" id="3.40.50.1360">
    <property type="match status" value="1"/>
</dbReference>
<keyword evidence="4" id="KW-0804">Transcription</keyword>
<evidence type="ECO:0000256" key="4">
    <source>
        <dbReference type="ARBA" id="ARBA00023163"/>
    </source>
</evidence>
<comment type="similarity">
    <text evidence="1">Belongs to the SorC transcriptional regulatory family.</text>
</comment>
<feature type="domain" description="Sugar-binding" evidence="5">
    <location>
        <begin position="64"/>
        <end position="314"/>
    </location>
</feature>
<dbReference type="Proteomes" id="UP000004283">
    <property type="component" value="Unassembled WGS sequence"/>
</dbReference>
<dbReference type="PANTHER" id="PTHR34294:SF1">
    <property type="entry name" value="TRANSCRIPTIONAL REGULATOR LSRR"/>
    <property type="match status" value="1"/>
</dbReference>
<proteinExistence type="inferred from homology"/>
<gene>
    <name evidence="6" type="ORF">HMPREF0555_0487</name>
</gene>
<keyword evidence="3" id="KW-0238">DNA-binding</keyword>
<dbReference type="PANTHER" id="PTHR34294">
    <property type="entry name" value="TRANSCRIPTIONAL REGULATOR-RELATED"/>
    <property type="match status" value="1"/>
</dbReference>
<evidence type="ECO:0000256" key="3">
    <source>
        <dbReference type="ARBA" id="ARBA00023125"/>
    </source>
</evidence>
<evidence type="ECO:0000313" key="7">
    <source>
        <dbReference type="Proteomes" id="UP000004283"/>
    </source>
</evidence>
<dbReference type="InterPro" id="IPR037171">
    <property type="entry name" value="NagB/RpiA_transferase-like"/>
</dbReference>
<dbReference type="Pfam" id="PF04198">
    <property type="entry name" value="Sugar-bind"/>
    <property type="match status" value="1"/>
</dbReference>
<dbReference type="HOGENOM" id="CLU_054506_1_1_9"/>
<keyword evidence="2" id="KW-0805">Transcription regulation</keyword>
<dbReference type="GO" id="GO:0030246">
    <property type="term" value="F:carbohydrate binding"/>
    <property type="evidence" value="ECO:0007669"/>
    <property type="project" value="InterPro"/>
</dbReference>
<dbReference type="InterPro" id="IPR051054">
    <property type="entry name" value="SorC_transcr_regulators"/>
</dbReference>
<dbReference type="SUPFAM" id="SSF100950">
    <property type="entry name" value="NagB/RpiA/CoA transferase-like"/>
    <property type="match status" value="1"/>
</dbReference>
<name>C2KIM1_LEUMC</name>
<dbReference type="AlphaFoldDB" id="C2KIM1"/>